<dbReference type="PANTHER" id="PTHR10094">
    <property type="entry name" value="STEROL CARRIER PROTEIN 2 SCP-2 FAMILY PROTEIN"/>
    <property type="match status" value="1"/>
</dbReference>
<organism evidence="2 3">
    <name type="scientific">Candidatus Limousia pullorum</name>
    <dbReference type="NCBI Taxonomy" id="2840860"/>
    <lineage>
        <taxon>Bacteria</taxon>
        <taxon>Bacillati</taxon>
        <taxon>Bacillota</taxon>
        <taxon>Clostridia</taxon>
        <taxon>Eubacteriales</taxon>
        <taxon>Oscillospiraceae</taxon>
        <taxon>Oscillospiraceae incertae sedis</taxon>
        <taxon>Candidatus Limousia</taxon>
    </lineage>
</organism>
<feature type="domain" description="SCP2" evidence="1">
    <location>
        <begin position="27"/>
        <end position="104"/>
    </location>
</feature>
<name>A0A9D1S8M4_9FIRM</name>
<dbReference type="Proteomes" id="UP000824118">
    <property type="component" value="Unassembled WGS sequence"/>
</dbReference>
<proteinExistence type="predicted"/>
<dbReference type="AlphaFoldDB" id="A0A9D1S8M4"/>
<dbReference type="Pfam" id="PF02036">
    <property type="entry name" value="SCP2"/>
    <property type="match status" value="1"/>
</dbReference>
<evidence type="ECO:0000313" key="2">
    <source>
        <dbReference type="EMBL" id="HIU50483.1"/>
    </source>
</evidence>
<evidence type="ECO:0000313" key="3">
    <source>
        <dbReference type="Proteomes" id="UP000824118"/>
    </source>
</evidence>
<dbReference type="Gene3D" id="3.30.1050.10">
    <property type="entry name" value="SCP2 sterol-binding domain"/>
    <property type="match status" value="1"/>
</dbReference>
<dbReference type="SUPFAM" id="SSF55718">
    <property type="entry name" value="SCP-like"/>
    <property type="match status" value="1"/>
</dbReference>
<reference evidence="2" key="2">
    <citation type="journal article" date="2021" name="PeerJ">
        <title>Extensive microbial diversity within the chicken gut microbiome revealed by metagenomics and culture.</title>
        <authorList>
            <person name="Gilroy R."/>
            <person name="Ravi A."/>
            <person name="Getino M."/>
            <person name="Pursley I."/>
            <person name="Horton D.L."/>
            <person name="Alikhan N.F."/>
            <person name="Baker D."/>
            <person name="Gharbi K."/>
            <person name="Hall N."/>
            <person name="Watson M."/>
            <person name="Adriaenssens E.M."/>
            <person name="Foster-Nyarko E."/>
            <person name="Jarju S."/>
            <person name="Secka A."/>
            <person name="Antonio M."/>
            <person name="Oren A."/>
            <person name="Chaudhuri R.R."/>
            <person name="La Ragione R."/>
            <person name="Hildebrand F."/>
            <person name="Pallen M.J."/>
        </authorList>
    </citation>
    <scope>NUCLEOTIDE SEQUENCE</scope>
    <source>
        <strain evidence="2">ChiGjej1B1-1684</strain>
    </source>
</reference>
<sequence length="105" mass="11825">MTFQEVFEEIKSMFLKADVSEIKEHLAFQFNMTGEGAGTFYAEIKDGKVIVEPYSYNDRDVQFTCSADTLLKIAKGKMNPITAFTFGKLKIDGALEKALVLQKMI</sequence>
<dbReference type="InterPro" id="IPR036527">
    <property type="entry name" value="SCP2_sterol-bd_dom_sf"/>
</dbReference>
<dbReference type="GO" id="GO:0005829">
    <property type="term" value="C:cytosol"/>
    <property type="evidence" value="ECO:0007669"/>
    <property type="project" value="TreeGrafter"/>
</dbReference>
<dbReference type="InterPro" id="IPR003033">
    <property type="entry name" value="SCP2_sterol-bd_dom"/>
</dbReference>
<dbReference type="EMBL" id="DVNG01000085">
    <property type="protein sequence ID" value="HIU50483.1"/>
    <property type="molecule type" value="Genomic_DNA"/>
</dbReference>
<dbReference type="PANTHER" id="PTHR10094:SF25">
    <property type="entry name" value="SCP2 STEROL-BINDING DOMAIN-CONTAINING PROTEIN 1"/>
    <property type="match status" value="1"/>
</dbReference>
<evidence type="ECO:0000259" key="1">
    <source>
        <dbReference type="Pfam" id="PF02036"/>
    </source>
</evidence>
<reference evidence="2" key="1">
    <citation type="submission" date="2020-10" db="EMBL/GenBank/DDBJ databases">
        <authorList>
            <person name="Gilroy R."/>
        </authorList>
    </citation>
    <scope>NUCLEOTIDE SEQUENCE</scope>
    <source>
        <strain evidence="2">ChiGjej1B1-1684</strain>
    </source>
</reference>
<accession>A0A9D1S8M4</accession>
<gene>
    <name evidence="2" type="ORF">IAD22_05670</name>
</gene>
<comment type="caution">
    <text evidence="2">The sequence shown here is derived from an EMBL/GenBank/DDBJ whole genome shotgun (WGS) entry which is preliminary data.</text>
</comment>
<protein>
    <submittedName>
        <fullName evidence="2">SCP2 sterol-binding domain-containing protein</fullName>
    </submittedName>
</protein>